<dbReference type="Pfam" id="PF00550">
    <property type="entry name" value="PP-binding"/>
    <property type="match status" value="1"/>
</dbReference>
<organism evidence="9 10">
    <name type="scientific">Silvanigrella aquatica</name>
    <dbReference type="NCBI Taxonomy" id="1915309"/>
    <lineage>
        <taxon>Bacteria</taxon>
        <taxon>Pseudomonadati</taxon>
        <taxon>Bdellovibrionota</taxon>
        <taxon>Oligoflexia</taxon>
        <taxon>Silvanigrellales</taxon>
        <taxon>Silvanigrellaceae</taxon>
        <taxon>Silvanigrella</taxon>
    </lineage>
</organism>
<dbReference type="SUPFAM" id="SSF52151">
    <property type="entry name" value="FabD/lysophospholipase-like"/>
    <property type="match status" value="1"/>
</dbReference>
<dbReference type="PANTHER" id="PTHR43775:SF51">
    <property type="entry name" value="INACTIVE PHENOLPHTHIOCEROL SYNTHESIS POLYKETIDE SYNTHASE TYPE I PKS1-RELATED"/>
    <property type="match status" value="1"/>
</dbReference>
<dbReference type="FunFam" id="3.40.47.10:FF:000042">
    <property type="entry name" value="Polyketide synthase Pks13"/>
    <property type="match status" value="1"/>
</dbReference>
<evidence type="ECO:0000259" key="7">
    <source>
        <dbReference type="PROSITE" id="PS50075"/>
    </source>
</evidence>
<dbReference type="InterPro" id="IPR032821">
    <property type="entry name" value="PKS_assoc"/>
</dbReference>
<dbReference type="InterPro" id="IPR036736">
    <property type="entry name" value="ACP-like_sf"/>
</dbReference>
<evidence type="ECO:0000256" key="6">
    <source>
        <dbReference type="ARBA" id="ARBA00023268"/>
    </source>
</evidence>
<dbReference type="Gene3D" id="3.40.366.10">
    <property type="entry name" value="Malonyl-Coenzyme A Acyl Carrier Protein, domain 2"/>
    <property type="match status" value="1"/>
</dbReference>
<evidence type="ECO:0000256" key="5">
    <source>
        <dbReference type="ARBA" id="ARBA00023098"/>
    </source>
</evidence>
<dbReference type="GO" id="GO:0004315">
    <property type="term" value="F:3-oxoacyl-[acyl-carrier-protein] synthase activity"/>
    <property type="evidence" value="ECO:0007669"/>
    <property type="project" value="InterPro"/>
</dbReference>
<feature type="domain" description="Ketosynthase family 3 (KS3)" evidence="8">
    <location>
        <begin position="10"/>
        <end position="436"/>
    </location>
</feature>
<evidence type="ECO:0000256" key="3">
    <source>
        <dbReference type="ARBA" id="ARBA00022679"/>
    </source>
</evidence>
<dbReference type="STRING" id="1915309.AXG55_04015"/>
<dbReference type="CDD" id="cd00833">
    <property type="entry name" value="PKS"/>
    <property type="match status" value="1"/>
</dbReference>
<dbReference type="InterPro" id="IPR029058">
    <property type="entry name" value="AB_hydrolase_fold"/>
</dbReference>
<dbReference type="SMART" id="SM00825">
    <property type="entry name" value="PKS_KS"/>
    <property type="match status" value="1"/>
</dbReference>
<dbReference type="EMBL" id="CP017834">
    <property type="protein sequence ID" value="APJ03117.1"/>
    <property type="molecule type" value="Genomic_DNA"/>
</dbReference>
<sequence>MNNSNNETTGYEIAVIGMAGRFPLAKNIEEFWENIYNEKECISFFSKEEMQSEEIDTTTLENPNYVNAGGVLEDSDKFDAEFFNYSPQESIIMNPQHRIFMECAWEALENAAYTSSKYKSAIGVFAGSSTNLYLYQLLSNEEVLKNFSTFQLIISNSKDQLSTRVSHALNLTGPSLNIQTACSTSLVAVHTACQSLLSGDCTIALAGTVSIQTHQKTGYMYQEGLTLSKDGHCRAFDKLSSGTVCGNGVGVVVLKRYEAALADGDRIDAIIKGTAINNDGNLKVGYTAPSVQKQSDVISEAINIAGITADSISYIEAHGTGTLLGDPIEISALNNAFQQSTKQKNFCAIGSVKTNIGHLDVAAGISGLIKTILALKHKILPASLNFQSPNTNINFEDSPFYVNNKTKPWITKNLPRIAGVSSFGIGGTNAHIILQEAPLRVSDPDTNTCSLFCISAKSISALEKKEKKLLNFLEQNTNLNYRDISYTLQTCYHEFLYKKALIVYTKNELNNSRSIVHIQNKMDPNKVAKLSFLFPGQGSQYVNMARKLYLTEETYRNCIDNCANILNKYSGIDLLGLLYPKELNLISDGNLDNTVFAQPAIFIVEYALSQLYMSWGIKPDVMIGHSLGEYVAACIAEVFSLEDAIFLIYSRAKLMQQMPRGKMISIFSSLDDLKPILNSSISVAAINSDNSCVLSGEFNKIEDLEKRLQEHNILFQSLRTSHAFHSNMMEPILAEFKLILEKINISSPKIPFISNLTGTIIQSEEATNPEYWVNHLRNTVQFEKGIKNLANEASIFLEIGPGQTLNSLAKSCLKDLKSIIYLQSLPSFKQTTPAEMETFKTLGSLWVSGIKINFDKLYINENRIKVALPSYPFERKRHWLTSSTCKKNSQDKEFSNKFISLISPNLYKNDINKNHLSNDIFTSKKDKIEQEVLDIWKSVLGIDSININDEFYNKGGNSLLSVQLISKINQRFLVNISVVWVLENNTIEKQSLGLLDHITGLKTYQPIIKFKENLFKPMLFLIHPGHAGAEVYSDFAKLIQNEFSIYAIDSYNIYNDGPFINSIEKLAEKYVDYIKKIAPYGPYHLGGWSLGGTIAFEIAQRLTLLGDRVINIYMIDSFIYNNATKIYAQELDDLFFNLEEDKFFQTLPSEYREKALKVYKIELEMLREYRPQKYLGDVTLFNATIPVQLKVEMNMEENKFYESIKNSNGVLDYAPNLIEIKIKANHYSIMENQNLAIISETLLKNVSKNISKISR</sequence>
<protein>
    <submittedName>
        <fullName evidence="9">Uncharacterized protein</fullName>
    </submittedName>
</protein>
<dbReference type="InterPro" id="IPR016035">
    <property type="entry name" value="Acyl_Trfase/lysoPLipase"/>
</dbReference>
<dbReference type="RefSeq" id="WP_148696837.1">
    <property type="nucleotide sequence ID" value="NZ_CP017834.1"/>
</dbReference>
<dbReference type="InterPro" id="IPR016036">
    <property type="entry name" value="Malonyl_transacylase_ACP-bd"/>
</dbReference>
<dbReference type="GO" id="GO:0004312">
    <property type="term" value="F:fatty acid synthase activity"/>
    <property type="evidence" value="ECO:0007669"/>
    <property type="project" value="TreeGrafter"/>
</dbReference>
<dbReference type="OrthoDB" id="9778690at2"/>
<dbReference type="Gene3D" id="3.40.50.1820">
    <property type="entry name" value="alpha/beta hydrolase"/>
    <property type="match status" value="1"/>
</dbReference>
<keyword evidence="2" id="KW-0597">Phosphoprotein</keyword>
<evidence type="ECO:0000256" key="1">
    <source>
        <dbReference type="ARBA" id="ARBA00022450"/>
    </source>
</evidence>
<dbReference type="InterPro" id="IPR020841">
    <property type="entry name" value="PKS_Beta-ketoAc_synthase_dom"/>
</dbReference>
<dbReference type="Pfam" id="PF00975">
    <property type="entry name" value="Thioesterase"/>
    <property type="match status" value="1"/>
</dbReference>
<evidence type="ECO:0000259" key="8">
    <source>
        <dbReference type="PROSITE" id="PS52004"/>
    </source>
</evidence>
<dbReference type="SMART" id="SM00827">
    <property type="entry name" value="PKS_AT"/>
    <property type="match status" value="1"/>
</dbReference>
<dbReference type="PANTHER" id="PTHR43775">
    <property type="entry name" value="FATTY ACID SYNTHASE"/>
    <property type="match status" value="1"/>
</dbReference>
<dbReference type="InterPro" id="IPR014030">
    <property type="entry name" value="Ketoacyl_synth_N"/>
</dbReference>
<dbReference type="Gene3D" id="3.40.47.10">
    <property type="match status" value="1"/>
</dbReference>
<dbReference type="PROSITE" id="PS50075">
    <property type="entry name" value="CARRIER"/>
    <property type="match status" value="1"/>
</dbReference>
<dbReference type="KEGG" id="saqi:AXG55_04015"/>
<dbReference type="PROSITE" id="PS00606">
    <property type="entry name" value="KS3_1"/>
    <property type="match status" value="1"/>
</dbReference>
<dbReference type="Pfam" id="PF16197">
    <property type="entry name" value="KAsynt_C_assoc"/>
    <property type="match status" value="1"/>
</dbReference>
<evidence type="ECO:0000313" key="9">
    <source>
        <dbReference type="EMBL" id="APJ03117.1"/>
    </source>
</evidence>
<dbReference type="SUPFAM" id="SSF55048">
    <property type="entry name" value="Probable ACP-binding domain of malonyl-CoA ACP transacylase"/>
    <property type="match status" value="1"/>
</dbReference>
<dbReference type="Pfam" id="PF00698">
    <property type="entry name" value="Acyl_transf_1"/>
    <property type="match status" value="1"/>
</dbReference>
<gene>
    <name evidence="9" type="ORF">AXG55_04015</name>
</gene>
<dbReference type="PROSITE" id="PS52004">
    <property type="entry name" value="KS3_2"/>
    <property type="match status" value="1"/>
</dbReference>
<dbReference type="SUPFAM" id="SSF53901">
    <property type="entry name" value="Thiolase-like"/>
    <property type="match status" value="1"/>
</dbReference>
<dbReference type="InterPro" id="IPR001227">
    <property type="entry name" value="Ac_transferase_dom_sf"/>
</dbReference>
<dbReference type="Pfam" id="PF00109">
    <property type="entry name" value="ketoacyl-synt"/>
    <property type="match status" value="1"/>
</dbReference>
<name>A0A1L4CYV6_9BACT</name>
<dbReference type="Gene3D" id="1.10.1200.10">
    <property type="entry name" value="ACP-like"/>
    <property type="match status" value="1"/>
</dbReference>
<evidence type="ECO:0000313" key="10">
    <source>
        <dbReference type="Proteomes" id="UP000184731"/>
    </source>
</evidence>
<dbReference type="Gene3D" id="3.30.70.250">
    <property type="entry name" value="Malonyl-CoA ACP transacylase, ACP-binding"/>
    <property type="match status" value="1"/>
</dbReference>
<keyword evidence="5" id="KW-0443">Lipid metabolism</keyword>
<dbReference type="Proteomes" id="UP000184731">
    <property type="component" value="Chromosome"/>
</dbReference>
<keyword evidence="10" id="KW-1185">Reference proteome</keyword>
<dbReference type="Pfam" id="PF02801">
    <property type="entry name" value="Ketoacyl-synt_C"/>
    <property type="match status" value="1"/>
</dbReference>
<dbReference type="InterPro" id="IPR050091">
    <property type="entry name" value="PKS_NRPS_Biosynth_Enz"/>
</dbReference>
<dbReference type="InterPro" id="IPR014043">
    <property type="entry name" value="Acyl_transferase_dom"/>
</dbReference>
<accession>A0A1L4CYV6</accession>
<dbReference type="InterPro" id="IPR014031">
    <property type="entry name" value="Ketoacyl_synth_C"/>
</dbReference>
<dbReference type="InterPro" id="IPR001031">
    <property type="entry name" value="Thioesterase"/>
</dbReference>
<proteinExistence type="predicted"/>
<keyword evidence="4" id="KW-0276">Fatty acid metabolism</keyword>
<keyword evidence="3" id="KW-0808">Transferase</keyword>
<dbReference type="InterPro" id="IPR016039">
    <property type="entry name" value="Thiolase-like"/>
</dbReference>
<keyword evidence="1" id="KW-0596">Phosphopantetheine</keyword>
<dbReference type="GO" id="GO:0006633">
    <property type="term" value="P:fatty acid biosynthetic process"/>
    <property type="evidence" value="ECO:0007669"/>
    <property type="project" value="InterPro"/>
</dbReference>
<dbReference type="SUPFAM" id="SSF53474">
    <property type="entry name" value="alpha/beta-Hydrolases"/>
    <property type="match status" value="1"/>
</dbReference>
<feature type="domain" description="Carrier" evidence="7">
    <location>
        <begin position="923"/>
        <end position="998"/>
    </location>
</feature>
<evidence type="ECO:0000256" key="4">
    <source>
        <dbReference type="ARBA" id="ARBA00022832"/>
    </source>
</evidence>
<dbReference type="Gene3D" id="3.30.70.3290">
    <property type="match status" value="1"/>
</dbReference>
<dbReference type="SUPFAM" id="SSF47336">
    <property type="entry name" value="ACP-like"/>
    <property type="match status" value="1"/>
</dbReference>
<evidence type="ECO:0000256" key="2">
    <source>
        <dbReference type="ARBA" id="ARBA00022553"/>
    </source>
</evidence>
<dbReference type="InterPro" id="IPR018201">
    <property type="entry name" value="Ketoacyl_synth_AS"/>
</dbReference>
<keyword evidence="6" id="KW-0511">Multifunctional enzyme</keyword>
<dbReference type="InterPro" id="IPR009081">
    <property type="entry name" value="PP-bd_ACP"/>
</dbReference>
<reference evidence="9 10" key="1">
    <citation type="submission" date="2016-10" db="EMBL/GenBank/DDBJ databases">
        <title>Silvanigrella aquatica sp. nov., isolated from a freshwater lake located in the Black Forest, Germany, description of Silvanigrellaceae fam. nov., Silvanigrellales ord. nov., reclassification of the order Bdellovibrionales in the class Oligoflexia, reclassification of the families Bacteriovoracaceae and Halobacteriovoraceae in the new order Bacteriovoracales ord. nov., and reclassification of the family Pseudobacteriovoracaceae in the order Oligoflexiales.</title>
        <authorList>
            <person name="Hahn M.W."/>
            <person name="Schmidt J."/>
            <person name="Koll U."/>
            <person name="Rohde M."/>
            <person name="Verbag S."/>
            <person name="Pitt A."/>
            <person name="Nakai R."/>
            <person name="Naganuma T."/>
            <person name="Lang E."/>
        </authorList>
    </citation>
    <scope>NUCLEOTIDE SEQUENCE [LARGE SCALE GENOMIC DNA]</scope>
    <source>
        <strain evidence="9 10">MWH-Nonnen-W8red</strain>
    </source>
</reference>
<dbReference type="AlphaFoldDB" id="A0A1L4CYV6"/>